<dbReference type="Gene3D" id="3.60.15.10">
    <property type="entry name" value="Ribonuclease Z/Hydroxyacylglutathione hydrolase-like"/>
    <property type="match status" value="1"/>
</dbReference>
<dbReference type="EMBL" id="ACLA01000031">
    <property type="protein sequence ID" value="EEQ47864.1"/>
    <property type="molecule type" value="Genomic_DNA"/>
</dbReference>
<dbReference type="HOGENOM" id="CLU_070010_4_1_9"/>
<feature type="domain" description="Metallo-beta-lactamase" evidence="3">
    <location>
        <begin position="11"/>
        <end position="186"/>
    </location>
</feature>
<dbReference type="Pfam" id="PF12706">
    <property type="entry name" value="Lactamase_B_2"/>
    <property type="match status" value="1"/>
</dbReference>
<evidence type="ECO:0000313" key="4">
    <source>
        <dbReference type="EMBL" id="EEQ47864.1"/>
    </source>
</evidence>
<dbReference type="InterPro" id="IPR050114">
    <property type="entry name" value="UPF0173_UPF0282_UlaG_hydrolase"/>
</dbReference>
<name>C4V5J9_9FIRM</name>
<evidence type="ECO:0000256" key="2">
    <source>
        <dbReference type="HAMAP-Rule" id="MF_00457"/>
    </source>
</evidence>
<proteinExistence type="inferred from homology"/>
<organism evidence="4 5">
    <name type="scientific">Selenomonas flueggei ATCC 43531</name>
    <dbReference type="NCBI Taxonomy" id="638302"/>
    <lineage>
        <taxon>Bacteria</taxon>
        <taxon>Bacillati</taxon>
        <taxon>Bacillota</taxon>
        <taxon>Negativicutes</taxon>
        <taxon>Selenomonadales</taxon>
        <taxon>Selenomonadaceae</taxon>
        <taxon>Selenomonas</taxon>
    </lineage>
</organism>
<sequence>MIALVKFSYYGHAAFLLDDGTHKVLVDPFLTGNPVASVKADDVECDYILVSHAHGDHLGDAPSIAARTGAKIVSTPEVISVCESQALAEIESCPMNIGGSLNLPFGKVRMTFAQHSAGVAGGIACGFVVYIGGRTVYYAGDTALFSDMQLIGRKDSIDYAVLPIGDNYTMGLEDAAMAAQWVNAGHVIPIHYNTWPVIKQEARHYKDVTEAMTRARVHIMAPGDTMEL</sequence>
<dbReference type="InterPro" id="IPR001279">
    <property type="entry name" value="Metallo-B-lactamas"/>
</dbReference>
<dbReference type="AlphaFoldDB" id="C4V5J9"/>
<dbReference type="SUPFAM" id="SSF56281">
    <property type="entry name" value="Metallo-hydrolase/oxidoreductase"/>
    <property type="match status" value="1"/>
</dbReference>
<evidence type="ECO:0000256" key="1">
    <source>
        <dbReference type="ARBA" id="ARBA00022801"/>
    </source>
</evidence>
<accession>C4V5J9</accession>
<dbReference type="PANTHER" id="PTHR43546">
    <property type="entry name" value="UPF0173 METAL-DEPENDENT HYDROLASE MJ1163-RELATED"/>
    <property type="match status" value="1"/>
</dbReference>
<dbReference type="NCBIfam" id="NF001911">
    <property type="entry name" value="PRK00685.1"/>
    <property type="match status" value="1"/>
</dbReference>
<evidence type="ECO:0000259" key="3">
    <source>
        <dbReference type="SMART" id="SM00849"/>
    </source>
</evidence>
<keyword evidence="1 2" id="KW-0378">Hydrolase</keyword>
<comment type="similarity">
    <text evidence="2">Belongs to the UPF0173 family.</text>
</comment>
<dbReference type="PANTHER" id="PTHR43546:SF3">
    <property type="entry name" value="UPF0173 METAL-DEPENDENT HYDROLASE MJ1163"/>
    <property type="match status" value="1"/>
</dbReference>
<protein>
    <recommendedName>
        <fullName evidence="2">UPF0173 metal-dependent hydrolase HMPREF0908_1793</fullName>
    </recommendedName>
</protein>
<dbReference type="HAMAP" id="MF_00457">
    <property type="entry name" value="UPF0173"/>
    <property type="match status" value="1"/>
</dbReference>
<comment type="caution">
    <text evidence="4">The sequence shown here is derived from an EMBL/GenBank/DDBJ whole genome shotgun (WGS) entry which is preliminary data.</text>
</comment>
<reference evidence="4 5" key="1">
    <citation type="submission" date="2009-04" db="EMBL/GenBank/DDBJ databases">
        <authorList>
            <person name="Qin X."/>
            <person name="Bachman B."/>
            <person name="Battles P."/>
            <person name="Bell A."/>
            <person name="Bess C."/>
            <person name="Bickham C."/>
            <person name="Chaboub L."/>
            <person name="Chen D."/>
            <person name="Coyle M."/>
            <person name="Deiros D.R."/>
            <person name="Dinh H."/>
            <person name="Forbes L."/>
            <person name="Fowler G."/>
            <person name="Francisco L."/>
            <person name="Fu Q."/>
            <person name="Gubbala S."/>
            <person name="Hale W."/>
            <person name="Han Y."/>
            <person name="Hemphill L."/>
            <person name="Highlander S.K."/>
            <person name="Hirani K."/>
            <person name="Hogues M."/>
            <person name="Jackson L."/>
            <person name="Jakkamsetti A."/>
            <person name="Javaid M."/>
            <person name="Jiang H."/>
            <person name="Korchina V."/>
            <person name="Kovar C."/>
            <person name="Lara F."/>
            <person name="Lee S."/>
            <person name="Mata R."/>
            <person name="Mathew T."/>
            <person name="Moen C."/>
            <person name="Morales K."/>
            <person name="Munidasa M."/>
            <person name="Nazareth L."/>
            <person name="Ngo R."/>
            <person name="Nguyen L."/>
            <person name="Okwuonu G."/>
            <person name="Ongeri F."/>
            <person name="Patil S."/>
            <person name="Petrosino J."/>
            <person name="Pham C."/>
            <person name="Pham P."/>
            <person name="Pu L.-L."/>
            <person name="Puazo M."/>
            <person name="Raj R."/>
            <person name="Reid J."/>
            <person name="Rouhana J."/>
            <person name="Saada N."/>
            <person name="Shang Y."/>
            <person name="Simmons D."/>
            <person name="Thornton R."/>
            <person name="Warren J."/>
            <person name="Weissenberger G."/>
            <person name="Zhang J."/>
            <person name="Zhang L."/>
            <person name="Zhou C."/>
            <person name="Zhu D."/>
            <person name="Muzny D."/>
            <person name="Worley K."/>
            <person name="Gibbs R."/>
        </authorList>
    </citation>
    <scope>NUCLEOTIDE SEQUENCE [LARGE SCALE GENOMIC DNA]</scope>
    <source>
        <strain evidence="4 5">ATCC 43531</strain>
    </source>
</reference>
<dbReference type="SMART" id="SM00849">
    <property type="entry name" value="Lactamase_B"/>
    <property type="match status" value="1"/>
</dbReference>
<dbReference type="Proteomes" id="UP000005309">
    <property type="component" value="Unassembled WGS sequence"/>
</dbReference>
<dbReference type="InterPro" id="IPR022877">
    <property type="entry name" value="UPF0173"/>
</dbReference>
<gene>
    <name evidence="4" type="ORF">HMPREF0908_1793</name>
</gene>
<dbReference type="eggNOG" id="COG2220">
    <property type="taxonomic scope" value="Bacteria"/>
</dbReference>
<evidence type="ECO:0000313" key="5">
    <source>
        <dbReference type="Proteomes" id="UP000005309"/>
    </source>
</evidence>
<keyword evidence="5" id="KW-1185">Reference proteome</keyword>
<dbReference type="STRING" id="638302.HMPREF0908_1793"/>
<dbReference type="GO" id="GO:0016787">
    <property type="term" value="F:hydrolase activity"/>
    <property type="evidence" value="ECO:0007669"/>
    <property type="project" value="UniProtKB-UniRule"/>
</dbReference>
<dbReference type="InterPro" id="IPR036866">
    <property type="entry name" value="RibonucZ/Hydroxyglut_hydro"/>
</dbReference>